<keyword evidence="5" id="KW-0677">Repeat</keyword>
<dbReference type="Pfam" id="PF12799">
    <property type="entry name" value="LRR_4"/>
    <property type="match status" value="1"/>
</dbReference>
<dbReference type="PRINTS" id="PR00019">
    <property type="entry name" value="LEURICHRPT"/>
</dbReference>
<keyword evidence="7" id="KW-1133">Transmembrane helix</keyword>
<name>A0AB40ANR5_DIOCR</name>
<dbReference type="GeneID" id="120251920"/>
<dbReference type="Pfam" id="PF00560">
    <property type="entry name" value="LRR_1"/>
    <property type="match status" value="1"/>
</dbReference>
<keyword evidence="4" id="KW-0732">Signal</keyword>
<proteinExistence type="predicted"/>
<evidence type="ECO:0000256" key="3">
    <source>
        <dbReference type="ARBA" id="ARBA00022614"/>
    </source>
</evidence>
<evidence type="ECO:0000313" key="9">
    <source>
        <dbReference type="RefSeq" id="XP_039116502.1"/>
    </source>
</evidence>
<feature type="transmembrane region" description="Helical" evidence="7">
    <location>
        <begin position="41"/>
        <end position="61"/>
    </location>
</feature>
<dbReference type="InterPro" id="IPR001611">
    <property type="entry name" value="Leu-rich_rpt"/>
</dbReference>
<dbReference type="Gene3D" id="3.80.10.10">
    <property type="entry name" value="Ribonuclease Inhibitor"/>
    <property type="match status" value="3"/>
</dbReference>
<dbReference type="GO" id="GO:0051707">
    <property type="term" value="P:response to other organism"/>
    <property type="evidence" value="ECO:0007669"/>
    <property type="project" value="UniProtKB-ARBA"/>
</dbReference>
<accession>A0AB40ANR5</accession>
<dbReference type="FunFam" id="3.80.10.10:FF:000833">
    <property type="entry name" value="Protein TOO MANY MOUTHS"/>
    <property type="match status" value="1"/>
</dbReference>
<organism evidence="8 9">
    <name type="scientific">Dioscorea cayennensis subsp. rotundata</name>
    <name type="common">White Guinea yam</name>
    <name type="synonym">Dioscorea rotundata</name>
    <dbReference type="NCBI Taxonomy" id="55577"/>
    <lineage>
        <taxon>Eukaryota</taxon>
        <taxon>Viridiplantae</taxon>
        <taxon>Streptophyta</taxon>
        <taxon>Embryophyta</taxon>
        <taxon>Tracheophyta</taxon>
        <taxon>Spermatophyta</taxon>
        <taxon>Magnoliopsida</taxon>
        <taxon>Liliopsida</taxon>
        <taxon>Dioscoreales</taxon>
        <taxon>Dioscoreaceae</taxon>
        <taxon>Dioscorea</taxon>
    </lineage>
</organism>
<keyword evidence="6 7" id="KW-0472">Membrane</keyword>
<dbReference type="InterPro" id="IPR025875">
    <property type="entry name" value="Leu-rich_rpt_4"/>
</dbReference>
<evidence type="ECO:0000256" key="1">
    <source>
        <dbReference type="ARBA" id="ARBA00004236"/>
    </source>
</evidence>
<dbReference type="PANTHER" id="PTHR48010:SF5">
    <property type="entry name" value="PROTEIN TOO MANY MOUTHS"/>
    <property type="match status" value="1"/>
</dbReference>
<dbReference type="SUPFAM" id="SSF52058">
    <property type="entry name" value="L domain-like"/>
    <property type="match status" value="1"/>
</dbReference>
<dbReference type="Pfam" id="PF13855">
    <property type="entry name" value="LRR_8"/>
    <property type="match status" value="2"/>
</dbReference>
<dbReference type="InterPro" id="IPR050994">
    <property type="entry name" value="At_inactive_RLKs"/>
</dbReference>
<keyword evidence="2" id="KW-1003">Cell membrane</keyword>
<dbReference type="FunFam" id="3.80.10.10:FF:000269">
    <property type="entry name" value="Piriformospora indica-insensitive protein 2"/>
    <property type="match status" value="1"/>
</dbReference>
<gene>
    <name evidence="9" type="primary">LOC120251920</name>
</gene>
<dbReference type="RefSeq" id="XP_039116502.1">
    <property type="nucleotide sequence ID" value="XM_039260568.1"/>
</dbReference>
<dbReference type="AlphaFoldDB" id="A0AB40ANR5"/>
<evidence type="ECO:0000256" key="5">
    <source>
        <dbReference type="ARBA" id="ARBA00022737"/>
    </source>
</evidence>
<dbReference type="Proteomes" id="UP001515500">
    <property type="component" value="Chromosome 20"/>
</dbReference>
<sequence length="489" mass="53996">MASMKTQPQCRTKRKETSLHLPCLPPLTFPQDSKNMSLSPLFLLLQLLIFFSLSYTTISILSMTMDPFEKETLFKVMETLSSDKNWKTSHPEPCNPGSSWPGIECKPAGKDNHLHVTRLNFGNSPNPTCKKDATFPPEILTLPFLESLFIFNCFKTTKTTLSIFPSKPQHLSLQQLSLKSNAALVGVIPPLISSLTSLQVLTLSQNHLFGKIPQGISSLTSLIHLDLSYNSLTGSIPFQLGMLKSLTGLDLSYNSLSGPIPAPLGHLVLLQKLDLSSNSLTGRIPDTFENLKVLSFLALSNNKLSGKFPKGLPNLKNLQYFIMDDNPMFISLPFQLGRLAKLQELRLANSGYSGPIPWSFQWLTNLTTLSLENNKLSGLIPSGLAQLNRIYHLNLSRNSLGGVVPFNDNFLRRLGRNLDLSGNSGLCLPSSEVTQSDTLGVSICGTNKTVSTVLQPLRKSSDADLLHSSQVLTLFFTNLCFWSLYQLLL</sequence>
<evidence type="ECO:0000313" key="8">
    <source>
        <dbReference type="Proteomes" id="UP001515500"/>
    </source>
</evidence>
<keyword evidence="8" id="KW-1185">Reference proteome</keyword>
<dbReference type="PANTHER" id="PTHR48010">
    <property type="entry name" value="OS05G0588300 PROTEIN"/>
    <property type="match status" value="1"/>
</dbReference>
<evidence type="ECO:0000256" key="2">
    <source>
        <dbReference type="ARBA" id="ARBA00022475"/>
    </source>
</evidence>
<keyword evidence="9" id="KW-0675">Receptor</keyword>
<comment type="subcellular location">
    <subcellularLocation>
        <location evidence="1">Cell membrane</location>
    </subcellularLocation>
</comment>
<evidence type="ECO:0000256" key="7">
    <source>
        <dbReference type="SAM" id="Phobius"/>
    </source>
</evidence>
<dbReference type="InterPro" id="IPR032675">
    <property type="entry name" value="LRR_dom_sf"/>
</dbReference>
<dbReference type="InterPro" id="IPR003591">
    <property type="entry name" value="Leu-rich_rpt_typical-subtyp"/>
</dbReference>
<dbReference type="GO" id="GO:0005886">
    <property type="term" value="C:plasma membrane"/>
    <property type="evidence" value="ECO:0007669"/>
    <property type="project" value="UniProtKB-SubCell"/>
</dbReference>
<evidence type="ECO:0000256" key="6">
    <source>
        <dbReference type="ARBA" id="ARBA00023136"/>
    </source>
</evidence>
<evidence type="ECO:0000256" key="4">
    <source>
        <dbReference type="ARBA" id="ARBA00022729"/>
    </source>
</evidence>
<protein>
    <submittedName>
        <fullName evidence="9">Receptor like protein 29</fullName>
    </submittedName>
</protein>
<reference evidence="9" key="1">
    <citation type="submission" date="2025-08" db="UniProtKB">
        <authorList>
            <consortium name="RefSeq"/>
        </authorList>
    </citation>
    <scope>IDENTIFICATION</scope>
</reference>
<keyword evidence="7" id="KW-0812">Transmembrane</keyword>
<dbReference type="SMART" id="SM00369">
    <property type="entry name" value="LRR_TYP"/>
    <property type="match status" value="5"/>
</dbReference>
<keyword evidence="3" id="KW-0433">Leucine-rich repeat</keyword>